<dbReference type="RefSeq" id="WP_017895829.1">
    <property type="nucleotide sequence ID" value="NZ_CBXI010000022.1"/>
</dbReference>
<sequence length="148" mass="16701">MNLIKLSTCFRKNNMQKIYLSLIMVLTFVAITAFSSPKTVHADTWSLTLPAIENPTMGRSYYCTNSNSGKISLTRIVNGPSYYMVAQMLNSNISPRTGETLVRQGTGYTNFVNSTMSYSYYYTLMGSNDYFETTSRSAYGYIDINSKK</sequence>
<name>W6N3W3_CLOTY</name>
<comment type="caution">
    <text evidence="1">The sequence shown here is derived from an EMBL/GenBank/DDBJ whole genome shotgun (WGS) entry which is preliminary data.</text>
</comment>
<reference evidence="1 2" key="1">
    <citation type="journal article" date="2015" name="Genome Announc.">
        <title>Draft Genome Sequence of Clostridium tyrobutyricum Strain DIVETGP, Isolated from Cow's Milk for Grana Padano Production.</title>
        <authorList>
            <person name="Soggiu A."/>
            <person name="Piras C."/>
            <person name="Gaiarsa S."/>
            <person name="Sassera D."/>
            <person name="Roncada P."/>
            <person name="Bendixen E."/>
            <person name="Brasca M."/>
            <person name="Bonizzi L."/>
        </authorList>
    </citation>
    <scope>NUCLEOTIDE SEQUENCE [LARGE SCALE GENOMIC DNA]</scope>
    <source>
        <strain evidence="1 2">DIVETGP</strain>
    </source>
</reference>
<dbReference type="GeneID" id="29420979"/>
<accession>W6N3W3</accession>
<gene>
    <name evidence="1" type="ORF">CTDIVETGP_1253</name>
</gene>
<dbReference type="Proteomes" id="UP000019482">
    <property type="component" value="Unassembled WGS sequence"/>
</dbReference>
<dbReference type="EMBL" id="CBXI010000022">
    <property type="protein sequence ID" value="CDL91183.1"/>
    <property type="molecule type" value="Genomic_DNA"/>
</dbReference>
<organism evidence="1 2">
    <name type="scientific">Clostridium tyrobutyricum DIVETGP</name>
    <dbReference type="NCBI Taxonomy" id="1408889"/>
    <lineage>
        <taxon>Bacteria</taxon>
        <taxon>Bacillati</taxon>
        <taxon>Bacillota</taxon>
        <taxon>Clostridia</taxon>
        <taxon>Eubacteriales</taxon>
        <taxon>Clostridiaceae</taxon>
        <taxon>Clostridium</taxon>
    </lineage>
</organism>
<dbReference type="AlphaFoldDB" id="W6N3W3"/>
<protein>
    <submittedName>
        <fullName evidence="1">Uncharacterized protein</fullName>
    </submittedName>
</protein>
<evidence type="ECO:0000313" key="2">
    <source>
        <dbReference type="Proteomes" id="UP000019482"/>
    </source>
</evidence>
<evidence type="ECO:0000313" key="1">
    <source>
        <dbReference type="EMBL" id="CDL91183.1"/>
    </source>
</evidence>
<proteinExistence type="predicted"/>
<keyword evidence="2" id="KW-1185">Reference proteome</keyword>
<dbReference type="OrthoDB" id="1936950at2"/>